<dbReference type="AlphaFoldDB" id="A0A1W1HEZ5"/>
<protein>
    <recommendedName>
        <fullName evidence="2">NrS-1 polymerase-like HBD domain-containing protein</fullName>
    </recommendedName>
</protein>
<feature type="coiled-coil region" evidence="1">
    <location>
        <begin position="513"/>
        <end position="559"/>
    </location>
</feature>
<evidence type="ECO:0000256" key="1">
    <source>
        <dbReference type="SAM" id="Coils"/>
    </source>
</evidence>
<evidence type="ECO:0000259" key="2">
    <source>
        <dbReference type="Pfam" id="PF22763"/>
    </source>
</evidence>
<feature type="domain" description="NrS-1 polymerase-like HBD" evidence="2">
    <location>
        <begin position="305"/>
        <end position="369"/>
    </location>
</feature>
<dbReference type="Pfam" id="PF13148">
    <property type="entry name" value="DUF3987"/>
    <property type="match status" value="1"/>
</dbReference>
<evidence type="ECO:0000313" key="4">
    <source>
        <dbReference type="Proteomes" id="UP000191931"/>
    </source>
</evidence>
<proteinExistence type="predicted"/>
<keyword evidence="4" id="KW-1185">Reference proteome</keyword>
<dbReference type="InterPro" id="IPR025048">
    <property type="entry name" value="DUF3987"/>
</dbReference>
<dbReference type="Proteomes" id="UP000191931">
    <property type="component" value="Unassembled WGS sequence"/>
</dbReference>
<sequence length="898" mass="102628">MYKELNTEAPANQVKNIEMNRKTMSEIIEMISNAFGENIYSGCGRIASYGQDPVTGKNLFPKVQSFTFGDLDSVINTICHWTQEPHRNVYMPLVLLRDDLPSNKKGSEQDIIKVLGLVADFDDDAADKWAERLPIEPSYVLETSENRYQAAYLFKKPMLPAEAKNIAAMLQEFSKCDFGTKDLSHIWRIPGTYNWPNKKKVDEGRSANPQIVKVVHRGDLVDPWELNGELEAAIDQIREREKQPEHIFNFNNASIGHSHKEEVKIKKSFNVNDDIDFLKRVAFNSKKHGDAVKALFNGDTGKDASAADMSLCHWLAFYLQKDYSRIDAVFRQSGLMRPKWDEVHYSSGETYGQRTIQTAINKQNNTYNPNYKDDSTPEEWPEPLEIKQSLLPVMELPDKAIPVPFKAWIKDIAYRWAVPKDFPFIAAILTTGSIIGTGCRVRPKQKDDWEVVPNTWGGVIAPPSKKKTPVLSEIVNKSIGKLQKKADKEFEKENKSYEAEKFILDTRIKFKKKEIEECIKNEIKAEVKDAENKPDGSKKENSAKTLNELRQELNDLEECKVGAPKQKIYKVNACTMEKFAELCGENPKGLMYFADELIKIFLNWERDEKEGKATKAFFMESHEGKQPYTDAKIGRGVISAKYICSTVIGGIQPEKIFRFLRASMLEGDNDGSVQRLQMMVYPDVIPWKYVDEYPNSEARIKFYEIIETLSEMDFEFYGATKGEDAPYFKFSPDAQKIFIEWFYDLMQKVENEEEEPIISEHLGKYPSLMPSLALIYHLIEIAYGSSKGGDIPKHCAIQAAVCCEYLESHARRIYGMVTNAGEIHGEKLAKKIQEGKVTEPFTARDVYRKGWQMLKDKESVESAIECLIEKHWIREDCSGTSTDGGRPSVKYFINPKFS</sequence>
<dbReference type="RefSeq" id="WP_186441733.1">
    <property type="nucleotide sequence ID" value="NZ_LT828572.1"/>
</dbReference>
<dbReference type="InterPro" id="IPR054468">
    <property type="entry name" value="NrSPol-like_HBD"/>
</dbReference>
<dbReference type="EMBL" id="FWEV01000182">
    <property type="protein sequence ID" value="SLM31040.1"/>
    <property type="molecule type" value="Genomic_DNA"/>
</dbReference>
<gene>
    <name evidence="3" type="ORF">MTBBW1_2620004</name>
</gene>
<accession>A0A1W1HEZ5</accession>
<name>A0A1W1HEZ5_9BACT</name>
<reference evidence="3 4" key="1">
    <citation type="submission" date="2017-03" db="EMBL/GenBank/DDBJ databases">
        <authorList>
            <person name="Afonso C.L."/>
            <person name="Miller P.J."/>
            <person name="Scott M.A."/>
            <person name="Spackman E."/>
            <person name="Goraichik I."/>
            <person name="Dimitrov K.M."/>
            <person name="Suarez D.L."/>
            <person name="Swayne D.E."/>
        </authorList>
    </citation>
    <scope>NUCLEOTIDE SEQUENCE [LARGE SCALE GENOMIC DNA]</scope>
    <source>
        <strain evidence="3">PRJEB14757</strain>
    </source>
</reference>
<organism evidence="3 4">
    <name type="scientific">Desulfamplus magnetovallimortis</name>
    <dbReference type="NCBI Taxonomy" id="1246637"/>
    <lineage>
        <taxon>Bacteria</taxon>
        <taxon>Pseudomonadati</taxon>
        <taxon>Thermodesulfobacteriota</taxon>
        <taxon>Desulfobacteria</taxon>
        <taxon>Desulfobacterales</taxon>
        <taxon>Desulfobacteraceae</taxon>
        <taxon>Desulfamplus</taxon>
    </lineage>
</organism>
<dbReference type="Gene3D" id="3.30.70.1790">
    <property type="entry name" value="RepB DNA-primase, N-terminal domain"/>
    <property type="match status" value="1"/>
</dbReference>
<dbReference type="Pfam" id="PF22763">
    <property type="entry name" value="NrS1-1_pol-like_HBD"/>
    <property type="match status" value="1"/>
</dbReference>
<dbReference type="STRING" id="1246637.MTBBW1_2620004"/>
<evidence type="ECO:0000313" key="3">
    <source>
        <dbReference type="EMBL" id="SLM31040.1"/>
    </source>
</evidence>
<keyword evidence="1" id="KW-0175">Coiled coil</keyword>